<organism evidence="4 5">
    <name type="scientific">Molossus molossus</name>
    <name type="common">Pallas' mastiff bat</name>
    <name type="synonym">Vespertilio molossus</name>
    <dbReference type="NCBI Taxonomy" id="27622"/>
    <lineage>
        <taxon>Eukaryota</taxon>
        <taxon>Metazoa</taxon>
        <taxon>Chordata</taxon>
        <taxon>Craniata</taxon>
        <taxon>Vertebrata</taxon>
        <taxon>Euteleostomi</taxon>
        <taxon>Mammalia</taxon>
        <taxon>Eutheria</taxon>
        <taxon>Laurasiatheria</taxon>
        <taxon>Chiroptera</taxon>
        <taxon>Yangochiroptera</taxon>
        <taxon>Molossidae</taxon>
        <taxon>Molossus</taxon>
    </lineage>
</organism>
<proteinExistence type="predicted"/>
<dbReference type="PANTHER" id="PTHR24113:SF12">
    <property type="entry name" value="RAN GTPASE-ACTIVATING PROTEIN 1"/>
    <property type="match status" value="1"/>
</dbReference>
<evidence type="ECO:0000256" key="3">
    <source>
        <dbReference type="ARBA" id="ARBA00022737"/>
    </source>
</evidence>
<dbReference type="EMBL" id="JACASF010000021">
    <property type="protein sequence ID" value="KAF6407589.1"/>
    <property type="molecule type" value="Genomic_DNA"/>
</dbReference>
<keyword evidence="3" id="KW-0677">Repeat</keyword>
<dbReference type="Pfam" id="PF13516">
    <property type="entry name" value="LRR_6"/>
    <property type="match status" value="2"/>
</dbReference>
<dbReference type="GO" id="GO:0031267">
    <property type="term" value="F:small GTPase binding"/>
    <property type="evidence" value="ECO:0007669"/>
    <property type="project" value="TreeGrafter"/>
</dbReference>
<dbReference type="PANTHER" id="PTHR24113">
    <property type="entry name" value="RAN GTPASE-ACTIVATING PROTEIN 1"/>
    <property type="match status" value="1"/>
</dbReference>
<evidence type="ECO:0000313" key="5">
    <source>
        <dbReference type="Proteomes" id="UP000550707"/>
    </source>
</evidence>
<evidence type="ECO:0000313" key="4">
    <source>
        <dbReference type="EMBL" id="KAF6407589.1"/>
    </source>
</evidence>
<dbReference type="InterPro" id="IPR001611">
    <property type="entry name" value="Leu-rich_rpt"/>
</dbReference>
<dbReference type="InterPro" id="IPR027038">
    <property type="entry name" value="RanGap"/>
</dbReference>
<keyword evidence="5" id="KW-1185">Reference proteome</keyword>
<sequence>MLEKNMALEELCLEENHLQDEGVCSLAEGLKRNSALKVLKLSNNCVTYVGAEALLQALERNDTILEVWLRGNAFSPEETEQLSRRDARLLL</sequence>
<evidence type="ECO:0000256" key="1">
    <source>
        <dbReference type="ARBA" id="ARBA00022468"/>
    </source>
</evidence>
<dbReference type="AlphaFoldDB" id="A0A7J8C9U8"/>
<dbReference type="GO" id="GO:0005096">
    <property type="term" value="F:GTPase activator activity"/>
    <property type="evidence" value="ECO:0007669"/>
    <property type="project" value="UniProtKB-KW"/>
</dbReference>
<dbReference type="SMART" id="SM00368">
    <property type="entry name" value="LRR_RI"/>
    <property type="match status" value="2"/>
</dbReference>
<name>A0A7J8C9U8_MOLMO</name>
<dbReference type="GO" id="GO:0005829">
    <property type="term" value="C:cytosol"/>
    <property type="evidence" value="ECO:0007669"/>
    <property type="project" value="TreeGrafter"/>
</dbReference>
<dbReference type="Gene3D" id="3.80.10.10">
    <property type="entry name" value="Ribonuclease Inhibitor"/>
    <property type="match status" value="1"/>
</dbReference>
<accession>A0A7J8C9U8</accession>
<protein>
    <submittedName>
        <fullName evidence="4">Nucleotide binding oligomerization domain containing 2</fullName>
    </submittedName>
</protein>
<dbReference type="GO" id="GO:0006913">
    <property type="term" value="P:nucleocytoplasmic transport"/>
    <property type="evidence" value="ECO:0007669"/>
    <property type="project" value="TreeGrafter"/>
</dbReference>
<gene>
    <name evidence="4" type="ORF">HJG59_013164</name>
</gene>
<dbReference type="InterPro" id="IPR032675">
    <property type="entry name" value="LRR_dom_sf"/>
</dbReference>
<reference evidence="4 5" key="1">
    <citation type="journal article" date="2020" name="Nature">
        <title>Six reference-quality genomes reveal evolution of bat adaptations.</title>
        <authorList>
            <person name="Jebb D."/>
            <person name="Huang Z."/>
            <person name="Pippel M."/>
            <person name="Hughes G.M."/>
            <person name="Lavrichenko K."/>
            <person name="Devanna P."/>
            <person name="Winkler S."/>
            <person name="Jermiin L.S."/>
            <person name="Skirmuntt E.C."/>
            <person name="Katzourakis A."/>
            <person name="Burkitt-Gray L."/>
            <person name="Ray D.A."/>
            <person name="Sullivan K.A.M."/>
            <person name="Roscito J.G."/>
            <person name="Kirilenko B.M."/>
            <person name="Davalos L.M."/>
            <person name="Corthals A.P."/>
            <person name="Power M.L."/>
            <person name="Jones G."/>
            <person name="Ransome R.D."/>
            <person name="Dechmann D.K.N."/>
            <person name="Locatelli A.G."/>
            <person name="Puechmaille S.J."/>
            <person name="Fedrigo O."/>
            <person name="Jarvis E.D."/>
            <person name="Hiller M."/>
            <person name="Vernes S.C."/>
            <person name="Myers E.W."/>
            <person name="Teeling E.C."/>
        </authorList>
    </citation>
    <scope>NUCLEOTIDE SEQUENCE [LARGE SCALE GENOMIC DNA]</scope>
    <source>
        <strain evidence="4">MMolMol1</strain>
        <tissue evidence="4">Muscle</tissue>
    </source>
</reference>
<evidence type="ECO:0000256" key="2">
    <source>
        <dbReference type="ARBA" id="ARBA00022614"/>
    </source>
</evidence>
<dbReference type="SUPFAM" id="SSF52047">
    <property type="entry name" value="RNI-like"/>
    <property type="match status" value="1"/>
</dbReference>
<dbReference type="GO" id="GO:0005634">
    <property type="term" value="C:nucleus"/>
    <property type="evidence" value="ECO:0007669"/>
    <property type="project" value="TreeGrafter"/>
</dbReference>
<keyword evidence="2" id="KW-0433">Leucine-rich repeat</keyword>
<dbReference type="Proteomes" id="UP000550707">
    <property type="component" value="Unassembled WGS sequence"/>
</dbReference>
<dbReference type="GO" id="GO:0048471">
    <property type="term" value="C:perinuclear region of cytoplasm"/>
    <property type="evidence" value="ECO:0007669"/>
    <property type="project" value="TreeGrafter"/>
</dbReference>
<keyword evidence="1" id="KW-0343">GTPase activation</keyword>
<comment type="caution">
    <text evidence="4">The sequence shown here is derived from an EMBL/GenBank/DDBJ whole genome shotgun (WGS) entry which is preliminary data.</text>
</comment>